<keyword evidence="4" id="KW-0460">Magnesium</keyword>
<sequence>MHDAVPILRNALAGVQLNPSRCNVYSNYTGHIYPAKNAEIRGVIVKQVTHPVKWEQIQQLLYRKHRDYTFPMFVELGAGRQLGAMLLQTSKKAYKNYQHISC</sequence>
<dbReference type="InterPro" id="IPR016035">
    <property type="entry name" value="Acyl_Trfase/lysoPLipase"/>
</dbReference>
<evidence type="ECO:0000256" key="4">
    <source>
        <dbReference type="ARBA" id="ARBA00022842"/>
    </source>
</evidence>
<dbReference type="PANTHER" id="PTHR21208">
    <property type="entry name" value="ADP-DEPENDENT GLUCOKINASE"/>
    <property type="match status" value="1"/>
</dbReference>
<keyword evidence="3" id="KW-0418">Kinase</keyword>
<evidence type="ECO:0000313" key="6">
    <source>
        <dbReference type="Proteomes" id="UP000270094"/>
    </source>
</evidence>
<dbReference type="InterPro" id="IPR001227">
    <property type="entry name" value="Ac_transferase_dom_sf"/>
</dbReference>
<organism evidence="5 6">
    <name type="scientific">Strongylus vulgaris</name>
    <name type="common">Blood worm</name>
    <dbReference type="NCBI Taxonomy" id="40348"/>
    <lineage>
        <taxon>Eukaryota</taxon>
        <taxon>Metazoa</taxon>
        <taxon>Ecdysozoa</taxon>
        <taxon>Nematoda</taxon>
        <taxon>Chromadorea</taxon>
        <taxon>Rhabditida</taxon>
        <taxon>Rhabditina</taxon>
        <taxon>Rhabditomorpha</taxon>
        <taxon>Strongyloidea</taxon>
        <taxon>Strongylidae</taxon>
        <taxon>Strongylus</taxon>
    </lineage>
</organism>
<dbReference type="GO" id="GO:0043843">
    <property type="term" value="F:ADP-specific glucokinase activity"/>
    <property type="evidence" value="ECO:0007669"/>
    <property type="project" value="TreeGrafter"/>
</dbReference>
<accession>A0A3P7IYY7</accession>
<dbReference type="GO" id="GO:0006006">
    <property type="term" value="P:glucose metabolic process"/>
    <property type="evidence" value="ECO:0007669"/>
    <property type="project" value="TreeGrafter"/>
</dbReference>
<dbReference type="InterPro" id="IPR007666">
    <property type="entry name" value="ADP_PFK/GK"/>
</dbReference>
<evidence type="ECO:0000256" key="2">
    <source>
        <dbReference type="ARBA" id="ARBA00022723"/>
    </source>
</evidence>
<dbReference type="AlphaFoldDB" id="A0A3P7IYY7"/>
<keyword evidence="2" id="KW-0479">Metal-binding</keyword>
<dbReference type="SUPFAM" id="SSF52151">
    <property type="entry name" value="FabD/lysophospholipase-like"/>
    <property type="match status" value="1"/>
</dbReference>
<dbReference type="PANTHER" id="PTHR21208:SF0">
    <property type="entry name" value="ADP-DEPENDENT GLUCOKINASE"/>
    <property type="match status" value="1"/>
</dbReference>
<keyword evidence="6" id="KW-1185">Reference proteome</keyword>
<dbReference type="GO" id="GO:0005783">
    <property type="term" value="C:endoplasmic reticulum"/>
    <property type="evidence" value="ECO:0007669"/>
    <property type="project" value="TreeGrafter"/>
</dbReference>
<dbReference type="Proteomes" id="UP000270094">
    <property type="component" value="Unassembled WGS sequence"/>
</dbReference>
<reference evidence="5 6" key="1">
    <citation type="submission" date="2018-11" db="EMBL/GenBank/DDBJ databases">
        <authorList>
            <consortium name="Pathogen Informatics"/>
        </authorList>
    </citation>
    <scope>NUCLEOTIDE SEQUENCE [LARGE SCALE GENOMIC DNA]</scope>
</reference>
<dbReference type="OrthoDB" id="541883at2759"/>
<keyword evidence="1" id="KW-0808">Transferase</keyword>
<name>A0A3P7IYY7_STRVU</name>
<dbReference type="EMBL" id="UYYB01012268">
    <property type="protein sequence ID" value="VDM69447.1"/>
    <property type="molecule type" value="Genomic_DNA"/>
</dbReference>
<dbReference type="GO" id="GO:0046872">
    <property type="term" value="F:metal ion binding"/>
    <property type="evidence" value="ECO:0007669"/>
    <property type="project" value="UniProtKB-KW"/>
</dbReference>
<evidence type="ECO:0000256" key="3">
    <source>
        <dbReference type="ARBA" id="ARBA00022777"/>
    </source>
</evidence>
<protein>
    <submittedName>
        <fullName evidence="5">Uncharacterized protein</fullName>
    </submittedName>
</protein>
<proteinExistence type="predicted"/>
<dbReference type="Gene3D" id="3.40.366.10">
    <property type="entry name" value="Malonyl-Coenzyme A Acyl Carrier Protein, domain 2"/>
    <property type="match status" value="1"/>
</dbReference>
<evidence type="ECO:0000256" key="1">
    <source>
        <dbReference type="ARBA" id="ARBA00022679"/>
    </source>
</evidence>
<evidence type="ECO:0000313" key="5">
    <source>
        <dbReference type="EMBL" id="VDM69447.1"/>
    </source>
</evidence>
<gene>
    <name evidence="5" type="ORF">SVUK_LOCUS4445</name>
</gene>